<dbReference type="GO" id="GO:0009933">
    <property type="term" value="P:meristem structural organization"/>
    <property type="evidence" value="ECO:0007669"/>
    <property type="project" value="InterPro"/>
</dbReference>
<gene>
    <name evidence="1" type="primary">TSK_4</name>
    <name evidence="1" type="ORF">CK203_045546</name>
</gene>
<dbReference type="GO" id="GO:0040029">
    <property type="term" value="P:epigenetic regulation of gene expression"/>
    <property type="evidence" value="ECO:0007669"/>
    <property type="project" value="InterPro"/>
</dbReference>
<protein>
    <submittedName>
        <fullName evidence="1">Protein TONSOKU</fullName>
    </submittedName>
</protein>
<dbReference type="PANTHER" id="PTHR47684:SF1">
    <property type="entry name" value="PROTEIN TONSOKU"/>
    <property type="match status" value="1"/>
</dbReference>
<dbReference type="Proteomes" id="UP000288805">
    <property type="component" value="Unassembled WGS sequence"/>
</dbReference>
<dbReference type="GO" id="GO:0072423">
    <property type="term" value="P:response to DNA damage checkpoint signaling"/>
    <property type="evidence" value="ECO:0007669"/>
    <property type="project" value="InterPro"/>
</dbReference>
<dbReference type="InterPro" id="IPR032675">
    <property type="entry name" value="LRR_dom_sf"/>
</dbReference>
<dbReference type="InterPro" id="IPR044227">
    <property type="entry name" value="TONSOKU"/>
</dbReference>
<accession>A0A438HLN5</accession>
<dbReference type="PANTHER" id="PTHR47684">
    <property type="entry name" value="PROTEIN TONSOKU"/>
    <property type="match status" value="1"/>
</dbReference>
<dbReference type="GO" id="GO:0005634">
    <property type="term" value="C:nucleus"/>
    <property type="evidence" value="ECO:0007669"/>
    <property type="project" value="InterPro"/>
</dbReference>
<dbReference type="AlphaFoldDB" id="A0A438HLN5"/>
<dbReference type="Gene3D" id="3.80.10.10">
    <property type="entry name" value="Ribonuclease Inhibitor"/>
    <property type="match status" value="1"/>
</dbReference>
<evidence type="ECO:0000313" key="1">
    <source>
        <dbReference type="EMBL" id="RVW85362.1"/>
    </source>
</evidence>
<dbReference type="FunFam" id="3.80.10.10:FF:000500">
    <property type="entry name" value="Protein TONSOKU"/>
    <property type="match status" value="1"/>
</dbReference>
<sequence length="351" mass="38754">MVEYPKWKELFENSHSCCDLRKNDIFQFGCCHKVLRWVQKRLIKLYVDCCKELSETPNIKLLKKLYNLEVSEDEVMVSECDLQDISIMPLLNALHVHKTIAMLDLSHNMLGNGTMEKLQQVFISSGQKYGGLALDLHCNRFGPTTLFQICECPVLFARLEVLNISGNRLTDACGSYLSTILQKCKALYYLNIERCSITSRTVQKVADALDSQSVLAQLCLGHNNPISGNSIMNLMGKLSTLERFSELNLNGLKLSKTVVDSLCQLVKSSCLSGLMLGGSSIGTDGALQLTKSLFSGAQELVKLDLSYCGVTSEYITNLNAEVPMVGGILEINLGGNPVMQEASNIMLECTG</sequence>
<organism evidence="1 2">
    <name type="scientific">Vitis vinifera</name>
    <name type="common">Grape</name>
    <dbReference type="NCBI Taxonomy" id="29760"/>
    <lineage>
        <taxon>Eukaryota</taxon>
        <taxon>Viridiplantae</taxon>
        <taxon>Streptophyta</taxon>
        <taxon>Embryophyta</taxon>
        <taxon>Tracheophyta</taxon>
        <taxon>Spermatophyta</taxon>
        <taxon>Magnoliopsida</taxon>
        <taxon>eudicotyledons</taxon>
        <taxon>Gunneridae</taxon>
        <taxon>Pentapetalae</taxon>
        <taxon>rosids</taxon>
        <taxon>Vitales</taxon>
        <taxon>Vitaceae</taxon>
        <taxon>Viteae</taxon>
        <taxon>Vitis</taxon>
    </lineage>
</organism>
<reference evidence="1 2" key="1">
    <citation type="journal article" date="2018" name="PLoS Genet.">
        <title>Population sequencing reveals clonal diversity and ancestral inbreeding in the grapevine cultivar Chardonnay.</title>
        <authorList>
            <person name="Roach M.J."/>
            <person name="Johnson D.L."/>
            <person name="Bohlmann J."/>
            <person name="van Vuuren H.J."/>
            <person name="Jones S.J."/>
            <person name="Pretorius I.S."/>
            <person name="Schmidt S.A."/>
            <person name="Borneman A.R."/>
        </authorList>
    </citation>
    <scope>NUCLEOTIDE SEQUENCE [LARGE SCALE GENOMIC DNA]</scope>
    <source>
        <strain evidence="2">cv. Chardonnay</strain>
        <tissue evidence="1">Leaf</tissue>
    </source>
</reference>
<dbReference type="EMBL" id="QGNW01000205">
    <property type="protein sequence ID" value="RVW85362.1"/>
    <property type="molecule type" value="Genomic_DNA"/>
</dbReference>
<proteinExistence type="predicted"/>
<evidence type="ECO:0000313" key="2">
    <source>
        <dbReference type="Proteomes" id="UP000288805"/>
    </source>
</evidence>
<dbReference type="SUPFAM" id="SSF52047">
    <property type="entry name" value="RNI-like"/>
    <property type="match status" value="1"/>
</dbReference>
<comment type="caution">
    <text evidence="1">The sequence shown here is derived from an EMBL/GenBank/DDBJ whole genome shotgun (WGS) entry which is preliminary data.</text>
</comment>
<name>A0A438HLN5_VITVI</name>